<keyword evidence="4 5" id="KW-0472">Membrane</keyword>
<evidence type="ECO:0000313" key="7">
    <source>
        <dbReference type="Proteomes" id="UP000056968"/>
    </source>
</evidence>
<feature type="transmembrane region" description="Helical" evidence="5">
    <location>
        <begin position="6"/>
        <end position="29"/>
    </location>
</feature>
<name>A0A0S3F656_9SPHN</name>
<feature type="transmembrane region" description="Helical" evidence="5">
    <location>
        <begin position="99"/>
        <end position="125"/>
    </location>
</feature>
<dbReference type="PANTHER" id="PTHR30249:SF0">
    <property type="entry name" value="PLASTIDAL GLYCOLATE_GLYCERATE TRANSLOCATOR 1, CHLOROPLASTIC"/>
    <property type="match status" value="1"/>
</dbReference>
<reference evidence="6 7" key="1">
    <citation type="submission" date="2015-11" db="EMBL/GenBank/DDBJ databases">
        <title>A Two-component Flavoprotein Monooxygenase System MeaXY Responsible for para-Hydroxylation of 2-Methyl-6-ethylaniline and 2,6-Diethylaniline in Sphingobium baderi DE-13.</title>
        <authorList>
            <person name="Cheng M."/>
            <person name="Meng Q."/>
            <person name="Yang Y."/>
            <person name="Chu C."/>
            <person name="Yan X."/>
            <person name="He J."/>
            <person name="Li S."/>
        </authorList>
    </citation>
    <scope>NUCLEOTIDE SEQUENCE [LARGE SCALE GENOMIC DNA]</scope>
    <source>
        <strain evidence="6 7">DE-13</strain>
        <plasmid evidence="7">Plasmid pDE2</plasmid>
    </source>
</reference>
<proteinExistence type="predicted"/>
<evidence type="ECO:0000256" key="5">
    <source>
        <dbReference type="SAM" id="Phobius"/>
    </source>
</evidence>
<dbReference type="Pfam" id="PF04172">
    <property type="entry name" value="LrgB"/>
    <property type="match status" value="1"/>
</dbReference>
<sequence length="239" mass="24398">MVTGGFQVWTSLSTSPLLWIAVTLAAYLAGQRFQDRMSGKAWASPVLIAITLCVTVLSLTGTPYRQYFAGAQFIHFLLGPVTVALGVPLARNIRHVRQSLAGITIALIAGSAVSIVSGILLVVLLGGSKQIAISMAPKAVTTPIAMAVVEQVGGLPALTAVLAILGGVIAAITGEPLLRRFGVKDWRAHGLAAGVAGSGVAASQVAGRDPLAAAFSALGIGINGLVTALMAPLIIRFLS</sequence>
<dbReference type="InterPro" id="IPR007300">
    <property type="entry name" value="CidB/LrgB"/>
</dbReference>
<dbReference type="PANTHER" id="PTHR30249">
    <property type="entry name" value="PUTATIVE SEROTONIN TRANSPORTER"/>
    <property type="match status" value="1"/>
</dbReference>
<evidence type="ECO:0000256" key="1">
    <source>
        <dbReference type="ARBA" id="ARBA00004141"/>
    </source>
</evidence>
<keyword evidence="3 5" id="KW-1133">Transmembrane helix</keyword>
<protein>
    <recommendedName>
        <fullName evidence="8">Murein hydrolase effector protein LrgB</fullName>
    </recommendedName>
</protein>
<dbReference type="GO" id="GO:0016020">
    <property type="term" value="C:membrane"/>
    <property type="evidence" value="ECO:0007669"/>
    <property type="project" value="UniProtKB-SubCell"/>
</dbReference>
<feature type="transmembrane region" description="Helical" evidence="5">
    <location>
        <begin position="212"/>
        <end position="235"/>
    </location>
</feature>
<feature type="transmembrane region" description="Helical" evidence="5">
    <location>
        <begin position="41"/>
        <end position="61"/>
    </location>
</feature>
<comment type="subcellular location">
    <subcellularLocation>
        <location evidence="1">Membrane</location>
        <topology evidence="1">Multi-pass membrane protein</topology>
    </subcellularLocation>
</comment>
<evidence type="ECO:0008006" key="8">
    <source>
        <dbReference type="Google" id="ProtNLM"/>
    </source>
</evidence>
<keyword evidence="7" id="KW-1185">Reference proteome</keyword>
<feature type="transmembrane region" description="Helical" evidence="5">
    <location>
        <begin position="67"/>
        <end position="87"/>
    </location>
</feature>
<geneLocation type="plasmid" evidence="6 7">
    <name>pDE2</name>
</geneLocation>
<feature type="transmembrane region" description="Helical" evidence="5">
    <location>
        <begin position="155"/>
        <end position="174"/>
    </location>
</feature>
<organism evidence="6 7">
    <name type="scientific">Sphingobium baderi</name>
    <dbReference type="NCBI Taxonomy" id="1332080"/>
    <lineage>
        <taxon>Bacteria</taxon>
        <taxon>Pseudomonadati</taxon>
        <taxon>Pseudomonadota</taxon>
        <taxon>Alphaproteobacteria</taxon>
        <taxon>Sphingomonadales</taxon>
        <taxon>Sphingomonadaceae</taxon>
        <taxon>Sphingobium</taxon>
    </lineage>
</organism>
<keyword evidence="2 5" id="KW-0812">Transmembrane</keyword>
<dbReference type="AlphaFoldDB" id="A0A0S3F656"/>
<evidence type="ECO:0000256" key="2">
    <source>
        <dbReference type="ARBA" id="ARBA00022692"/>
    </source>
</evidence>
<dbReference type="Proteomes" id="UP000056968">
    <property type="component" value="Plasmid pDE2"/>
</dbReference>
<gene>
    <name evidence="6" type="ORF">ATN00_21655</name>
</gene>
<evidence type="ECO:0000256" key="3">
    <source>
        <dbReference type="ARBA" id="ARBA00022989"/>
    </source>
</evidence>
<accession>A0A0S3F656</accession>
<keyword evidence="6" id="KW-0614">Plasmid</keyword>
<dbReference type="KEGG" id="sbd:ATN00_21655"/>
<evidence type="ECO:0000256" key="4">
    <source>
        <dbReference type="ARBA" id="ARBA00023136"/>
    </source>
</evidence>
<dbReference type="EMBL" id="CP013266">
    <property type="protein sequence ID" value="ALR23121.1"/>
    <property type="molecule type" value="Genomic_DNA"/>
</dbReference>
<evidence type="ECO:0000313" key="6">
    <source>
        <dbReference type="EMBL" id="ALR23121.1"/>
    </source>
</evidence>